<feature type="transmembrane region" description="Helical" evidence="1">
    <location>
        <begin position="189"/>
        <end position="213"/>
    </location>
</feature>
<dbReference type="EMBL" id="PUIA01000030">
    <property type="protein sequence ID" value="PQO35320.1"/>
    <property type="molecule type" value="Genomic_DNA"/>
</dbReference>
<feature type="transmembrane region" description="Helical" evidence="1">
    <location>
        <begin position="12"/>
        <end position="36"/>
    </location>
</feature>
<feature type="transmembrane region" description="Helical" evidence="1">
    <location>
        <begin position="144"/>
        <end position="168"/>
    </location>
</feature>
<keyword evidence="1" id="KW-1133">Transmembrane helix</keyword>
<organism evidence="3 4">
    <name type="scientific">Blastopirellula marina</name>
    <dbReference type="NCBI Taxonomy" id="124"/>
    <lineage>
        <taxon>Bacteria</taxon>
        <taxon>Pseudomonadati</taxon>
        <taxon>Planctomycetota</taxon>
        <taxon>Planctomycetia</taxon>
        <taxon>Pirellulales</taxon>
        <taxon>Pirellulaceae</taxon>
        <taxon>Blastopirellula</taxon>
    </lineage>
</organism>
<comment type="caution">
    <text evidence="3">The sequence shown here is derived from an EMBL/GenBank/DDBJ whole genome shotgun (WGS) entry which is preliminary data.</text>
</comment>
<dbReference type="AlphaFoldDB" id="A0A2S8FTD9"/>
<dbReference type="Proteomes" id="UP000240009">
    <property type="component" value="Unassembled WGS sequence"/>
</dbReference>
<evidence type="ECO:0000313" key="3">
    <source>
        <dbReference type="EMBL" id="PQO35320.1"/>
    </source>
</evidence>
<keyword evidence="1" id="KW-0472">Membrane</keyword>
<evidence type="ECO:0000256" key="1">
    <source>
        <dbReference type="SAM" id="Phobius"/>
    </source>
</evidence>
<dbReference type="RefSeq" id="WP_105352581.1">
    <property type="nucleotide sequence ID" value="NZ_PUIA01000030.1"/>
</dbReference>
<dbReference type="PANTHER" id="PTHR34219">
    <property type="entry name" value="IRON-REGULATED INNER MEMBRANE PROTEIN-RELATED"/>
    <property type="match status" value="1"/>
</dbReference>
<evidence type="ECO:0000259" key="2">
    <source>
        <dbReference type="Pfam" id="PF03413"/>
    </source>
</evidence>
<dbReference type="InterPro" id="IPR005625">
    <property type="entry name" value="PepSY-ass_TM"/>
</dbReference>
<proteinExistence type="predicted"/>
<dbReference type="OrthoDB" id="9776609at2"/>
<evidence type="ECO:0000313" key="4">
    <source>
        <dbReference type="Proteomes" id="UP000240009"/>
    </source>
</evidence>
<dbReference type="Pfam" id="PF03413">
    <property type="entry name" value="PepSY"/>
    <property type="match status" value="1"/>
</dbReference>
<reference evidence="3 4" key="1">
    <citation type="submission" date="2018-02" db="EMBL/GenBank/DDBJ databases">
        <title>Comparative genomes isolates from brazilian mangrove.</title>
        <authorList>
            <person name="Araujo J.E."/>
            <person name="Taketani R.G."/>
            <person name="Silva M.C.P."/>
            <person name="Loureco M.V."/>
            <person name="Andreote F.D."/>
        </authorList>
    </citation>
    <scope>NUCLEOTIDE SEQUENCE [LARGE SCALE GENOMIC DNA]</scope>
    <source>
        <strain evidence="3 4">HEX-2 MGV</strain>
    </source>
</reference>
<sequence length="382" mass="43037">MHKRWRSLWLSIHRWLGIVAGLMFVLMGLTGSFLVFHHAIDAWLNPDLLHSSDATSSRPLEEILTVAREIGLKDGKVLRYADAPHEAGGVWNIWFLGKDKGAAFHHVYIDPATADVTGQRVRGKYLATWIFKLHIELFAGRRGAILVGISGILLMVSLTSGVYLWWPLWKHSWRSAFAVRRGSRLVFDLHKVLGLVSVPLLMMIAFSGVYMVFPAWFEPLGKLLNTQADSQPPALVSRPARDSARISSDQAIAIGLSQLPGSKLHRVYFPTSEDGVYAIRLRQPEDIRRTTGSSRVWIEQYSGEVLAVRDWNEQSAIDTFFAWQLPLHNGEAFGLAGQCVVFAAGFLPAFLYGTGLWLWWRKGRAKRRQRKELLIAAQNDEA</sequence>
<protein>
    <submittedName>
        <fullName evidence="3">PepSY domain-containing protein</fullName>
    </submittedName>
</protein>
<accession>A0A2S8FTD9</accession>
<feature type="transmembrane region" description="Helical" evidence="1">
    <location>
        <begin position="335"/>
        <end position="360"/>
    </location>
</feature>
<keyword evidence="1" id="KW-0812">Transmembrane</keyword>
<feature type="domain" description="PepSY" evidence="2">
    <location>
        <begin position="245"/>
        <end position="308"/>
    </location>
</feature>
<dbReference type="Pfam" id="PF03929">
    <property type="entry name" value="PepSY_TM"/>
    <property type="match status" value="1"/>
</dbReference>
<name>A0A2S8FTD9_9BACT</name>
<dbReference type="InterPro" id="IPR025711">
    <property type="entry name" value="PepSY"/>
</dbReference>
<gene>
    <name evidence="3" type="ORF">C5Y96_09505</name>
</gene>